<dbReference type="OrthoDB" id="5296287at2759"/>
<dbReference type="HOGENOM" id="CLU_008455_1_0_1"/>
<feature type="transmembrane region" description="Helical" evidence="7">
    <location>
        <begin position="418"/>
        <end position="441"/>
    </location>
</feature>
<dbReference type="InterPro" id="IPR036259">
    <property type="entry name" value="MFS_trans_sf"/>
</dbReference>
<dbReference type="GO" id="GO:0016020">
    <property type="term" value="C:membrane"/>
    <property type="evidence" value="ECO:0007669"/>
    <property type="project" value="UniProtKB-SubCell"/>
</dbReference>
<feature type="transmembrane region" description="Helical" evidence="7">
    <location>
        <begin position="386"/>
        <end position="411"/>
    </location>
</feature>
<keyword evidence="3 7" id="KW-1133">Transmembrane helix</keyword>
<dbReference type="STRING" id="215243.A0A0D2DSE7"/>
<feature type="transmembrane region" description="Helical" evidence="7">
    <location>
        <begin position="177"/>
        <end position="199"/>
    </location>
</feature>
<evidence type="ECO:0000256" key="4">
    <source>
        <dbReference type="ARBA" id="ARBA00023136"/>
    </source>
</evidence>
<evidence type="ECO:0000256" key="7">
    <source>
        <dbReference type="SAM" id="Phobius"/>
    </source>
</evidence>
<dbReference type="Proteomes" id="UP000053342">
    <property type="component" value="Unassembled WGS sequence"/>
</dbReference>
<feature type="transmembrane region" description="Helical" evidence="7">
    <location>
        <begin position="360"/>
        <end position="380"/>
    </location>
</feature>
<dbReference type="AlphaFoldDB" id="A0A0D2DSE7"/>
<proteinExistence type="inferred from homology"/>
<dbReference type="RefSeq" id="XP_016258780.1">
    <property type="nucleotide sequence ID" value="XM_016410973.1"/>
</dbReference>
<evidence type="ECO:0000256" key="6">
    <source>
        <dbReference type="SAM" id="MobiDB-lite"/>
    </source>
</evidence>
<dbReference type="SUPFAM" id="SSF103473">
    <property type="entry name" value="MFS general substrate transporter"/>
    <property type="match status" value="1"/>
</dbReference>
<dbReference type="InterPro" id="IPR011701">
    <property type="entry name" value="MFS"/>
</dbReference>
<dbReference type="InterPro" id="IPR020846">
    <property type="entry name" value="MFS_dom"/>
</dbReference>
<feature type="region of interest" description="Disordered" evidence="6">
    <location>
        <begin position="1"/>
        <end position="21"/>
    </location>
</feature>
<evidence type="ECO:0000256" key="1">
    <source>
        <dbReference type="ARBA" id="ARBA00004141"/>
    </source>
</evidence>
<evidence type="ECO:0000259" key="8">
    <source>
        <dbReference type="PROSITE" id="PS50850"/>
    </source>
</evidence>
<evidence type="ECO:0000256" key="5">
    <source>
        <dbReference type="ARBA" id="ARBA00038347"/>
    </source>
</evidence>
<organism evidence="9 10">
    <name type="scientific">Exophiala oligosperma</name>
    <dbReference type="NCBI Taxonomy" id="215243"/>
    <lineage>
        <taxon>Eukaryota</taxon>
        <taxon>Fungi</taxon>
        <taxon>Dikarya</taxon>
        <taxon>Ascomycota</taxon>
        <taxon>Pezizomycotina</taxon>
        <taxon>Eurotiomycetes</taxon>
        <taxon>Chaetothyriomycetidae</taxon>
        <taxon>Chaetothyriales</taxon>
        <taxon>Herpotrichiellaceae</taxon>
        <taxon>Exophiala</taxon>
    </lineage>
</organism>
<dbReference type="Gene3D" id="1.20.1250.20">
    <property type="entry name" value="MFS general substrate transporter like domains"/>
    <property type="match status" value="1"/>
</dbReference>
<feature type="transmembrane region" description="Helical" evidence="7">
    <location>
        <begin position="205"/>
        <end position="223"/>
    </location>
</feature>
<keyword evidence="2 7" id="KW-0812">Transmembrane</keyword>
<dbReference type="FunFam" id="1.20.1250.20:FF:000509">
    <property type="entry name" value="MFS general substrate transporter"/>
    <property type="match status" value="1"/>
</dbReference>
<dbReference type="VEuPathDB" id="FungiDB:PV06_09519"/>
<reference evidence="9 10" key="1">
    <citation type="submission" date="2015-01" db="EMBL/GenBank/DDBJ databases">
        <title>The Genome Sequence of Exophiala oligosperma CBS72588.</title>
        <authorList>
            <consortium name="The Broad Institute Genomics Platform"/>
            <person name="Cuomo C."/>
            <person name="de Hoog S."/>
            <person name="Gorbushina A."/>
            <person name="Stielow B."/>
            <person name="Teixiera M."/>
            <person name="Abouelleil A."/>
            <person name="Chapman S.B."/>
            <person name="Priest M."/>
            <person name="Young S.K."/>
            <person name="Wortman J."/>
            <person name="Nusbaum C."/>
            <person name="Birren B."/>
        </authorList>
    </citation>
    <scope>NUCLEOTIDE SEQUENCE [LARGE SCALE GENOMIC DNA]</scope>
    <source>
        <strain evidence="9 10">CBS 72588</strain>
    </source>
</reference>
<dbReference type="PANTHER" id="PTHR23502">
    <property type="entry name" value="MAJOR FACILITATOR SUPERFAMILY"/>
    <property type="match status" value="1"/>
</dbReference>
<dbReference type="PROSITE" id="PS50850">
    <property type="entry name" value="MFS"/>
    <property type="match status" value="1"/>
</dbReference>
<accession>A0A0D2DSE7</accession>
<feature type="transmembrane region" description="Helical" evidence="7">
    <location>
        <begin position="45"/>
        <end position="66"/>
    </location>
</feature>
<keyword evidence="4 7" id="KW-0472">Membrane</keyword>
<feature type="transmembrane region" description="Helical" evidence="7">
    <location>
        <begin position="317"/>
        <end position="339"/>
    </location>
</feature>
<protein>
    <recommendedName>
        <fullName evidence="8">Major facilitator superfamily (MFS) profile domain-containing protein</fullName>
    </recommendedName>
</protein>
<name>A0A0D2DSE7_9EURO</name>
<dbReference type="Pfam" id="PF07690">
    <property type="entry name" value="MFS_1"/>
    <property type="match status" value="1"/>
</dbReference>
<feature type="domain" description="Major facilitator superfamily (MFS) profile" evidence="8">
    <location>
        <begin position="47"/>
        <end position="478"/>
    </location>
</feature>
<dbReference type="EMBL" id="KN847341">
    <property type="protein sequence ID" value="KIW38564.1"/>
    <property type="molecule type" value="Genomic_DNA"/>
</dbReference>
<evidence type="ECO:0000313" key="10">
    <source>
        <dbReference type="Proteomes" id="UP000053342"/>
    </source>
</evidence>
<keyword evidence="10" id="KW-1185">Reference proteome</keyword>
<comment type="subcellular location">
    <subcellularLocation>
        <location evidence="1">Membrane</location>
        <topology evidence="1">Multi-pass membrane protein</topology>
    </subcellularLocation>
</comment>
<comment type="similarity">
    <text evidence="5">Belongs to the major facilitator superfamily. CAR1 family.</text>
</comment>
<dbReference type="PANTHER" id="PTHR23502:SF163">
    <property type="entry name" value="MAJOR FACILITATOR SUPERFAMILY (MFS) PROFILE DOMAIN-CONTAINING PROTEIN"/>
    <property type="match status" value="1"/>
</dbReference>
<gene>
    <name evidence="9" type="ORF">PV06_09519</name>
</gene>
<feature type="transmembrane region" description="Helical" evidence="7">
    <location>
        <begin position="453"/>
        <end position="477"/>
    </location>
</feature>
<dbReference type="GeneID" id="27361593"/>
<evidence type="ECO:0000313" key="9">
    <source>
        <dbReference type="EMBL" id="KIW38564.1"/>
    </source>
</evidence>
<dbReference type="GO" id="GO:0022857">
    <property type="term" value="F:transmembrane transporter activity"/>
    <property type="evidence" value="ECO:0007669"/>
    <property type="project" value="InterPro"/>
</dbReference>
<evidence type="ECO:0000256" key="2">
    <source>
        <dbReference type="ARBA" id="ARBA00022692"/>
    </source>
</evidence>
<sequence>MDETQPLLPDVPPEPIPSDLDKDIVTFDVDGDPENPEDWPNTYKWGIVALLAFMAFTVTFTCISVVPVANRIVDDLSGGHSSKSSSVLLVTIWELGEAGGPFLIAPLSELFGRYPVVNAANILFISATALAALCRSTPLFIAARCLTGVAVASNVLNPAIVGDMFVSDQRGSAMSSIMLAPLIGGATGPAIAGAIAQSLGWRQVLWMSVILAGVAEVLFLTCFRETYKVTILRRKAARRRRETGNPNLRAAFDVGEKNNKDGRFWGSIVRPLVVFADSSVLQMLSVYGSLTFSYFYIMSTTLPDILQDIYHLSPALTGSSFVCHSIGSAISVILCNLLLDRIYVRLRKSHDGVEQPEFRLPLVILGAFTMPLVIAIYGWIPQLHLSLAVLLVGVGALGMALILGVVPLMAYVVDTFKLYSASAMTAVIVMRCLMATFLPLMAEPLVRALGWGWGFTVLGGVSLCFAPIPVLIFRYGAKWRQWSKYTREE</sequence>
<evidence type="ECO:0000256" key="3">
    <source>
        <dbReference type="ARBA" id="ARBA00022989"/>
    </source>
</evidence>
<feature type="transmembrane region" description="Helical" evidence="7">
    <location>
        <begin position="272"/>
        <end position="297"/>
    </location>
</feature>